<comment type="caution">
    <text evidence="10">The sequence shown here is derived from an EMBL/GenBank/DDBJ whole genome shotgun (WGS) entry which is preliminary data.</text>
</comment>
<dbReference type="PANTHER" id="PTHR43406">
    <property type="entry name" value="TRYPTOPHAN SYNTHASE, ALPHA CHAIN"/>
    <property type="match status" value="1"/>
</dbReference>
<dbReference type="EMBL" id="JADCNL010000007">
    <property type="protein sequence ID" value="KAG0474034.1"/>
    <property type="molecule type" value="Genomic_DNA"/>
</dbReference>
<dbReference type="CDD" id="cd04724">
    <property type="entry name" value="Tryptophan_synthase_alpha"/>
    <property type="match status" value="1"/>
</dbReference>
<protein>
    <recommendedName>
        <fullName evidence="12">Tryptophan synthase</fullName>
    </recommendedName>
</protein>
<evidence type="ECO:0000256" key="1">
    <source>
        <dbReference type="ARBA" id="ARBA00004733"/>
    </source>
</evidence>
<accession>A0A835QK15</accession>
<name>A0A835QK15_VANPL</name>
<keyword evidence="11" id="KW-1185">Reference proteome</keyword>
<comment type="catalytic activity">
    <reaction evidence="7">
        <text>(1S,2R)-1-C-(indol-3-yl)glycerol 3-phosphate + L-serine = D-glyceraldehyde 3-phosphate + L-tryptophan + H2O</text>
        <dbReference type="Rhea" id="RHEA:10532"/>
        <dbReference type="ChEBI" id="CHEBI:15377"/>
        <dbReference type="ChEBI" id="CHEBI:33384"/>
        <dbReference type="ChEBI" id="CHEBI:57912"/>
        <dbReference type="ChEBI" id="CHEBI:58866"/>
        <dbReference type="ChEBI" id="CHEBI:59776"/>
        <dbReference type="EC" id="4.2.1.20"/>
    </reaction>
</comment>
<evidence type="ECO:0000256" key="7">
    <source>
        <dbReference type="ARBA" id="ARBA00049047"/>
    </source>
</evidence>
<proteinExistence type="inferred from homology"/>
<dbReference type="UniPathway" id="UPA00035">
    <property type="reaction ID" value="UER00044"/>
</dbReference>
<comment type="pathway">
    <text evidence="1">Amino-acid biosynthesis; L-tryptophan biosynthesis; L-tryptophan from chorismate: step 5/5.</text>
</comment>
<dbReference type="InterPro" id="IPR013785">
    <property type="entry name" value="Aldolase_TIM"/>
</dbReference>
<comment type="similarity">
    <text evidence="8 9">Belongs to the TrpA family.</text>
</comment>
<evidence type="ECO:0000256" key="8">
    <source>
        <dbReference type="ARBA" id="ARBA00060788"/>
    </source>
</evidence>
<dbReference type="Pfam" id="PF00290">
    <property type="entry name" value="Trp_syntA"/>
    <property type="match status" value="1"/>
</dbReference>
<dbReference type="OrthoDB" id="1390705at2759"/>
<reference evidence="10 11" key="1">
    <citation type="journal article" date="2020" name="Nat. Food">
        <title>A phased Vanilla planifolia genome enables genetic improvement of flavour and production.</title>
        <authorList>
            <person name="Hasing T."/>
            <person name="Tang H."/>
            <person name="Brym M."/>
            <person name="Khazi F."/>
            <person name="Huang T."/>
            <person name="Chambers A.H."/>
        </authorList>
    </citation>
    <scope>NUCLEOTIDE SEQUENCE [LARGE SCALE GENOMIC DNA]</scope>
    <source>
        <tissue evidence="10">Leaf</tissue>
    </source>
</reference>
<keyword evidence="5" id="KW-0057">Aromatic amino acid biosynthesis</keyword>
<dbReference type="SUPFAM" id="SSF51366">
    <property type="entry name" value="Ribulose-phoshate binding barrel"/>
    <property type="match status" value="1"/>
</dbReference>
<dbReference type="InterPro" id="IPR002028">
    <property type="entry name" value="Trp_synthase_suA"/>
</dbReference>
<evidence type="ECO:0000256" key="4">
    <source>
        <dbReference type="ARBA" id="ARBA00022822"/>
    </source>
</evidence>
<dbReference type="NCBIfam" id="TIGR00262">
    <property type="entry name" value="trpA"/>
    <property type="match status" value="1"/>
</dbReference>
<keyword evidence="4" id="KW-0822">Tryptophan biosynthesis</keyword>
<comment type="subunit">
    <text evidence="2">Tetramer of two alpha and two beta chains.</text>
</comment>
<dbReference type="GO" id="GO:0005829">
    <property type="term" value="C:cytosol"/>
    <property type="evidence" value="ECO:0007669"/>
    <property type="project" value="TreeGrafter"/>
</dbReference>
<keyword evidence="6" id="KW-0456">Lyase</keyword>
<dbReference type="PANTHER" id="PTHR43406:SF1">
    <property type="entry name" value="TRYPTOPHAN SYNTHASE ALPHA CHAIN, CHLOROPLASTIC"/>
    <property type="match status" value="1"/>
</dbReference>
<evidence type="ECO:0000313" key="11">
    <source>
        <dbReference type="Proteomes" id="UP000636800"/>
    </source>
</evidence>
<dbReference type="PROSITE" id="PS00167">
    <property type="entry name" value="TRP_SYNTHASE_ALPHA"/>
    <property type="match status" value="1"/>
</dbReference>
<evidence type="ECO:0000256" key="6">
    <source>
        <dbReference type="ARBA" id="ARBA00023239"/>
    </source>
</evidence>
<evidence type="ECO:0000256" key="2">
    <source>
        <dbReference type="ARBA" id="ARBA00011270"/>
    </source>
</evidence>
<dbReference type="InterPro" id="IPR018204">
    <property type="entry name" value="Trp_synthase_alpha_AS"/>
</dbReference>
<evidence type="ECO:0008006" key="12">
    <source>
        <dbReference type="Google" id="ProtNLM"/>
    </source>
</evidence>
<dbReference type="InterPro" id="IPR011060">
    <property type="entry name" value="RibuloseP-bd_barrel"/>
</dbReference>
<evidence type="ECO:0000256" key="5">
    <source>
        <dbReference type="ARBA" id="ARBA00023141"/>
    </source>
</evidence>
<keyword evidence="3" id="KW-0028">Amino-acid biosynthesis</keyword>
<organism evidence="10 11">
    <name type="scientific">Vanilla planifolia</name>
    <name type="common">Vanilla</name>
    <dbReference type="NCBI Taxonomy" id="51239"/>
    <lineage>
        <taxon>Eukaryota</taxon>
        <taxon>Viridiplantae</taxon>
        <taxon>Streptophyta</taxon>
        <taxon>Embryophyta</taxon>
        <taxon>Tracheophyta</taxon>
        <taxon>Spermatophyta</taxon>
        <taxon>Magnoliopsida</taxon>
        <taxon>Liliopsida</taxon>
        <taxon>Asparagales</taxon>
        <taxon>Orchidaceae</taxon>
        <taxon>Vanilloideae</taxon>
        <taxon>Vanilleae</taxon>
        <taxon>Vanilla</taxon>
    </lineage>
</organism>
<evidence type="ECO:0000256" key="3">
    <source>
        <dbReference type="ARBA" id="ARBA00022605"/>
    </source>
</evidence>
<sequence>MALSLNSLLLNSQIPNSFSFQNSSVRSKSLQCMASLSISETFARLRKKGKNSSVRSKSLQCMASLSISETFARLRKKGKEVAFIPYITAGDPDLRTTSKALKILDSCGSDVIELGMPYSDPLADGPVIQASATRALAQGANFNEIISMLNEVIPHLSCPIALFSYYNPIQKHGVENFMATIKNVGIHGLLVPDVPLEEAESLKIEAAKCNVELILFTTPITPYSRMKEIVAASKGFVYLVSTVGVTGARPNVDSRVQSLLQEIKEVTNKPIAVGFGISKPEHVKQVAEWGADGVIIGSVLVKTLGEAKSPDEGLKNLENLVKSLKAALPQP</sequence>
<gene>
    <name evidence="10" type="ORF">HPP92_015891</name>
</gene>
<dbReference type="Gene3D" id="3.20.20.70">
    <property type="entry name" value="Aldolase class I"/>
    <property type="match status" value="1"/>
</dbReference>
<evidence type="ECO:0000313" key="10">
    <source>
        <dbReference type="EMBL" id="KAG0474034.1"/>
    </source>
</evidence>
<evidence type="ECO:0000256" key="9">
    <source>
        <dbReference type="RuleBase" id="RU003662"/>
    </source>
</evidence>
<dbReference type="GO" id="GO:0009507">
    <property type="term" value="C:chloroplast"/>
    <property type="evidence" value="ECO:0007669"/>
    <property type="project" value="TreeGrafter"/>
</dbReference>
<dbReference type="GO" id="GO:0004834">
    <property type="term" value="F:tryptophan synthase activity"/>
    <property type="evidence" value="ECO:0007669"/>
    <property type="project" value="UniProtKB-EC"/>
</dbReference>
<dbReference type="Proteomes" id="UP000636800">
    <property type="component" value="Chromosome 7"/>
</dbReference>
<dbReference type="FunFam" id="3.20.20.70:FF:000107">
    <property type="entry name" value="Tryptophan synthase alpha chain, chloroplastic"/>
    <property type="match status" value="1"/>
</dbReference>
<dbReference type="AlphaFoldDB" id="A0A835QK15"/>
<dbReference type="HAMAP" id="MF_00131">
    <property type="entry name" value="Trp_synth_alpha"/>
    <property type="match status" value="1"/>
</dbReference>